<dbReference type="Gene3D" id="2.10.70.10">
    <property type="entry name" value="Complement Module, domain 1"/>
    <property type="match status" value="1"/>
</dbReference>
<protein>
    <submittedName>
        <fullName evidence="2">Hemin uptake protein HemP</fullName>
    </submittedName>
</protein>
<evidence type="ECO:0000313" key="3">
    <source>
        <dbReference type="Proteomes" id="UP000229498"/>
    </source>
</evidence>
<dbReference type="InterPro" id="IPR019600">
    <property type="entry name" value="Hemin_uptake_protein_HemP"/>
</dbReference>
<evidence type="ECO:0000313" key="2">
    <source>
        <dbReference type="EMBL" id="PJK27511.1"/>
    </source>
</evidence>
<dbReference type="EMBL" id="PHIG01000063">
    <property type="protein sequence ID" value="PJK27511.1"/>
    <property type="molecule type" value="Genomic_DNA"/>
</dbReference>
<gene>
    <name evidence="2" type="ORF">CVT23_21580</name>
</gene>
<evidence type="ECO:0000256" key="1">
    <source>
        <dbReference type="SAM" id="MobiDB-lite"/>
    </source>
</evidence>
<dbReference type="Pfam" id="PF10636">
    <property type="entry name" value="hemP"/>
    <property type="match status" value="1"/>
</dbReference>
<accession>A0A2M9FVN2</accession>
<organism evidence="2 3">
    <name type="scientific">Minwuia thermotolerans</name>
    <dbReference type="NCBI Taxonomy" id="2056226"/>
    <lineage>
        <taxon>Bacteria</taxon>
        <taxon>Pseudomonadati</taxon>
        <taxon>Pseudomonadota</taxon>
        <taxon>Alphaproteobacteria</taxon>
        <taxon>Minwuiales</taxon>
        <taxon>Minwuiaceae</taxon>
        <taxon>Minwuia</taxon>
    </lineage>
</organism>
<keyword evidence="3" id="KW-1185">Reference proteome</keyword>
<sequence length="59" mass="6425">MADPVAPCQRPPTGGPGAQGRPRFRSEELLGDASEIEIDHGGEVYRLRRTHSGKLILTK</sequence>
<name>A0A2M9FVN2_9PROT</name>
<dbReference type="RefSeq" id="WP_109795224.1">
    <property type="nucleotide sequence ID" value="NZ_PHIG01000063.1"/>
</dbReference>
<reference evidence="2 3" key="1">
    <citation type="submission" date="2017-11" db="EMBL/GenBank/DDBJ databases">
        <title>Draft genome sequence of Rhizobiales bacterium SY3-13.</title>
        <authorList>
            <person name="Sun C."/>
        </authorList>
    </citation>
    <scope>NUCLEOTIDE SEQUENCE [LARGE SCALE GENOMIC DNA]</scope>
    <source>
        <strain evidence="2 3">SY3-13</strain>
    </source>
</reference>
<feature type="region of interest" description="Disordered" evidence="1">
    <location>
        <begin position="1"/>
        <end position="23"/>
    </location>
</feature>
<comment type="caution">
    <text evidence="2">The sequence shown here is derived from an EMBL/GenBank/DDBJ whole genome shotgun (WGS) entry which is preliminary data.</text>
</comment>
<dbReference type="OrthoDB" id="7870498at2"/>
<dbReference type="Proteomes" id="UP000229498">
    <property type="component" value="Unassembled WGS sequence"/>
</dbReference>
<proteinExistence type="predicted"/>
<dbReference type="AlphaFoldDB" id="A0A2M9FVN2"/>